<keyword evidence="6 8" id="KW-1133">Transmembrane helix</keyword>
<reference evidence="9 10" key="2">
    <citation type="submission" date="2020-04" db="EMBL/GenBank/DDBJ databases">
        <authorList>
            <person name="Fomenkov A."/>
            <person name="Anton B.P."/>
            <person name="Roberts R.J."/>
        </authorList>
    </citation>
    <scope>NUCLEOTIDE SEQUENCE [LARGE SCALE GENOMIC DNA]</scope>
    <source>
        <strain evidence="9 10">S2</strain>
    </source>
</reference>
<organism evidence="9 10">
    <name type="scientific">Priestia megaterium</name>
    <name type="common">Bacillus megaterium</name>
    <dbReference type="NCBI Taxonomy" id="1404"/>
    <lineage>
        <taxon>Bacteria</taxon>
        <taxon>Bacillati</taxon>
        <taxon>Bacillota</taxon>
        <taxon>Bacilli</taxon>
        <taxon>Bacillales</taxon>
        <taxon>Bacillaceae</taxon>
        <taxon>Priestia</taxon>
    </lineage>
</organism>
<dbReference type="PANTHER" id="PTHR34975">
    <property type="entry name" value="SPORE GERMINATION PROTEIN A2"/>
    <property type="match status" value="1"/>
</dbReference>
<feature type="transmembrane region" description="Helical" evidence="8">
    <location>
        <begin position="191"/>
        <end position="209"/>
    </location>
</feature>
<reference evidence="9 10" key="1">
    <citation type="submission" date="2020-04" db="EMBL/GenBank/DDBJ databases">
        <title>Genome-Wide Identification of 5-Methylcytosine Sites in Bacterial Genomes By High-Throughput Sequencing of MspJI Restriction Fragments.</title>
        <authorList>
            <person name="Wu V."/>
        </authorList>
    </citation>
    <scope>NUCLEOTIDE SEQUENCE [LARGE SCALE GENOMIC DNA]</scope>
    <source>
        <strain evidence="9 10">S2</strain>
    </source>
</reference>
<evidence type="ECO:0000256" key="6">
    <source>
        <dbReference type="ARBA" id="ARBA00022989"/>
    </source>
</evidence>
<accession>A0A6H1P2Y4</accession>
<dbReference type="NCBIfam" id="TIGR00912">
    <property type="entry name" value="2A0309"/>
    <property type="match status" value="1"/>
</dbReference>
<feature type="transmembrane region" description="Helical" evidence="8">
    <location>
        <begin position="144"/>
        <end position="166"/>
    </location>
</feature>
<sequence>MNVTKIDEKYLVSTFYVFFLIHASQTGIGMLNFQRVVAKYTEQDAWVSVIIMGLSTHLIVWMIYKMLLPSYDILAIHDLCFGRILGKVISTGFVLYFLLLSVVVFRTYIEIIQLWIFPWISTWELGLFIGFIIYYFVSGGFRILTGLAFFGVVLPSILFFTIYFPLRYAHLDNLLPILNHSFIDILKSSKSASLVFVGFETLVVYLPYIKNPEKSKKWAHIALLYTTFLYVVITLATLVYYSQGQLQETLWPTLSMTKIIELPLIERFEYIFIFTWFLVILPTVCIPIWSCTRLLKKMYKMRPKLSLPCLIIFIYIVSICIKNRAMVDTLGNLTNVISFYFVFLYIPALFFLFSIRSRLTNR</sequence>
<evidence type="ECO:0000256" key="5">
    <source>
        <dbReference type="ARBA" id="ARBA00022692"/>
    </source>
</evidence>
<feature type="transmembrane region" description="Helical" evidence="8">
    <location>
        <begin position="84"/>
        <end position="109"/>
    </location>
</feature>
<dbReference type="InterPro" id="IPR004761">
    <property type="entry name" value="Spore_GerAB"/>
</dbReference>
<dbReference type="Proteomes" id="UP000501868">
    <property type="component" value="Chromosome"/>
</dbReference>
<feature type="transmembrane region" description="Helical" evidence="8">
    <location>
        <begin position="115"/>
        <end position="137"/>
    </location>
</feature>
<evidence type="ECO:0000256" key="3">
    <source>
        <dbReference type="ARBA" id="ARBA00022448"/>
    </source>
</evidence>
<evidence type="ECO:0000256" key="4">
    <source>
        <dbReference type="ARBA" id="ARBA00022544"/>
    </source>
</evidence>
<evidence type="ECO:0000256" key="1">
    <source>
        <dbReference type="ARBA" id="ARBA00004141"/>
    </source>
</evidence>
<evidence type="ECO:0000313" key="9">
    <source>
        <dbReference type="EMBL" id="QIZ07641.1"/>
    </source>
</evidence>
<feature type="transmembrane region" description="Helical" evidence="8">
    <location>
        <begin position="45"/>
        <end position="64"/>
    </location>
</feature>
<protein>
    <submittedName>
        <fullName evidence="9">GerAB/ArcD/ProY family transporter</fullName>
    </submittedName>
</protein>
<gene>
    <name evidence="9" type="ORF">HFZ78_13595</name>
</gene>
<keyword evidence="5 8" id="KW-0812">Transmembrane</keyword>
<feature type="transmembrane region" description="Helical" evidence="8">
    <location>
        <begin position="270"/>
        <end position="295"/>
    </location>
</feature>
<keyword evidence="3" id="KW-0813">Transport</keyword>
<keyword evidence="4" id="KW-0309">Germination</keyword>
<evidence type="ECO:0000313" key="10">
    <source>
        <dbReference type="Proteomes" id="UP000501868"/>
    </source>
</evidence>
<dbReference type="GO" id="GO:0016020">
    <property type="term" value="C:membrane"/>
    <property type="evidence" value="ECO:0007669"/>
    <property type="project" value="UniProtKB-SubCell"/>
</dbReference>
<evidence type="ECO:0000256" key="7">
    <source>
        <dbReference type="ARBA" id="ARBA00023136"/>
    </source>
</evidence>
<dbReference type="PANTHER" id="PTHR34975:SF2">
    <property type="entry name" value="SPORE GERMINATION PROTEIN A2"/>
    <property type="match status" value="1"/>
</dbReference>
<dbReference type="Gene3D" id="1.20.1740.10">
    <property type="entry name" value="Amino acid/polyamine transporter I"/>
    <property type="match status" value="1"/>
</dbReference>
<feature type="transmembrane region" description="Helical" evidence="8">
    <location>
        <begin position="307"/>
        <end position="325"/>
    </location>
</feature>
<evidence type="ECO:0000256" key="2">
    <source>
        <dbReference type="ARBA" id="ARBA00007998"/>
    </source>
</evidence>
<feature type="transmembrane region" description="Helical" evidence="8">
    <location>
        <begin position="337"/>
        <end position="355"/>
    </location>
</feature>
<comment type="similarity">
    <text evidence="2">Belongs to the amino acid-polyamine-organocation (APC) superfamily. Spore germination protein (SGP) (TC 2.A.3.9) family.</text>
</comment>
<feature type="transmembrane region" description="Helical" evidence="8">
    <location>
        <begin position="12"/>
        <end position="33"/>
    </location>
</feature>
<dbReference type="Pfam" id="PF03845">
    <property type="entry name" value="Spore_permease"/>
    <property type="match status" value="1"/>
</dbReference>
<dbReference type="EMBL" id="CP051128">
    <property type="protein sequence ID" value="QIZ07641.1"/>
    <property type="molecule type" value="Genomic_DNA"/>
</dbReference>
<dbReference type="AlphaFoldDB" id="A0A6H1P2Y4"/>
<keyword evidence="7 8" id="KW-0472">Membrane</keyword>
<proteinExistence type="inferred from homology"/>
<name>A0A6H1P2Y4_PRIMG</name>
<comment type="subcellular location">
    <subcellularLocation>
        <location evidence="1">Membrane</location>
        <topology evidence="1">Multi-pass membrane protein</topology>
    </subcellularLocation>
</comment>
<feature type="transmembrane region" description="Helical" evidence="8">
    <location>
        <begin position="221"/>
        <end position="241"/>
    </location>
</feature>
<evidence type="ECO:0000256" key="8">
    <source>
        <dbReference type="SAM" id="Phobius"/>
    </source>
</evidence>
<dbReference type="GO" id="GO:0009847">
    <property type="term" value="P:spore germination"/>
    <property type="evidence" value="ECO:0007669"/>
    <property type="project" value="InterPro"/>
</dbReference>